<name>A0A397SIV7_9GLOM</name>
<evidence type="ECO:0000313" key="2">
    <source>
        <dbReference type="Proteomes" id="UP000265703"/>
    </source>
</evidence>
<comment type="caution">
    <text evidence="1">The sequence shown here is derived from an EMBL/GenBank/DDBJ whole genome shotgun (WGS) entry which is preliminary data.</text>
</comment>
<accession>A0A397SIV7</accession>
<sequence>MIIEAYHHQIKIKHETLQPMCGRLIFKWKNFDRKSRQEAENWLYTLLFDNEKKIYDKEIYITNNGEAYSNLKKYQSVMENLIIKRNGVHRWDILIENLINTIYIGIYDIEPIG</sequence>
<dbReference type="Proteomes" id="UP000265703">
    <property type="component" value="Unassembled WGS sequence"/>
</dbReference>
<organism evidence="1 2">
    <name type="scientific">Glomus cerebriforme</name>
    <dbReference type="NCBI Taxonomy" id="658196"/>
    <lineage>
        <taxon>Eukaryota</taxon>
        <taxon>Fungi</taxon>
        <taxon>Fungi incertae sedis</taxon>
        <taxon>Mucoromycota</taxon>
        <taxon>Glomeromycotina</taxon>
        <taxon>Glomeromycetes</taxon>
        <taxon>Glomerales</taxon>
        <taxon>Glomeraceae</taxon>
        <taxon>Glomus</taxon>
    </lineage>
</organism>
<proteinExistence type="predicted"/>
<reference evidence="1 2" key="1">
    <citation type="submission" date="2018-06" db="EMBL/GenBank/DDBJ databases">
        <title>Comparative genomics reveals the genomic features of Rhizophagus irregularis, R. cerebriforme, R. diaphanum and Gigaspora rosea, and their symbiotic lifestyle signature.</title>
        <authorList>
            <person name="Morin E."/>
            <person name="San Clemente H."/>
            <person name="Chen E.C.H."/>
            <person name="De La Providencia I."/>
            <person name="Hainaut M."/>
            <person name="Kuo A."/>
            <person name="Kohler A."/>
            <person name="Murat C."/>
            <person name="Tang N."/>
            <person name="Roy S."/>
            <person name="Loubradou J."/>
            <person name="Henrissat B."/>
            <person name="Grigoriev I.V."/>
            <person name="Corradi N."/>
            <person name="Roux C."/>
            <person name="Martin F.M."/>
        </authorList>
    </citation>
    <scope>NUCLEOTIDE SEQUENCE [LARGE SCALE GENOMIC DNA]</scope>
    <source>
        <strain evidence="1 2">DAOM 227022</strain>
    </source>
</reference>
<dbReference type="EMBL" id="QKYT01000635">
    <property type="protein sequence ID" value="RIA82741.1"/>
    <property type="molecule type" value="Genomic_DNA"/>
</dbReference>
<gene>
    <name evidence="1" type="ORF">C1645_834892</name>
</gene>
<keyword evidence="2" id="KW-1185">Reference proteome</keyword>
<dbReference type="AlphaFoldDB" id="A0A397SIV7"/>
<evidence type="ECO:0000313" key="1">
    <source>
        <dbReference type="EMBL" id="RIA82741.1"/>
    </source>
</evidence>
<protein>
    <submittedName>
        <fullName evidence="1">Uncharacterized protein</fullName>
    </submittedName>
</protein>